<evidence type="ECO:0000256" key="1">
    <source>
        <dbReference type="SAM" id="SignalP"/>
    </source>
</evidence>
<organism evidence="2 3">
    <name type="scientific">Corynebacterium nasicanis</name>
    <dbReference type="NCBI Taxonomy" id="1448267"/>
    <lineage>
        <taxon>Bacteria</taxon>
        <taxon>Bacillati</taxon>
        <taxon>Actinomycetota</taxon>
        <taxon>Actinomycetes</taxon>
        <taxon>Mycobacteriales</taxon>
        <taxon>Corynebacteriaceae</taxon>
        <taxon>Corynebacterium</taxon>
    </lineage>
</organism>
<dbReference type="Pfam" id="PF11565">
    <property type="entry name" value="PorB"/>
    <property type="match status" value="1"/>
</dbReference>
<reference evidence="3" key="1">
    <citation type="journal article" date="2019" name="Int. J. Syst. Evol. Microbiol.">
        <title>The Global Catalogue of Microorganisms (GCM) 10K type strain sequencing project: providing services to taxonomists for standard genome sequencing and annotation.</title>
        <authorList>
            <consortium name="The Broad Institute Genomics Platform"/>
            <consortium name="The Broad Institute Genome Sequencing Center for Infectious Disease"/>
            <person name="Wu L."/>
            <person name="Ma J."/>
        </authorList>
    </citation>
    <scope>NUCLEOTIDE SEQUENCE [LARGE SCALE GENOMIC DNA]</scope>
    <source>
        <strain evidence="3">CCUG 51943</strain>
    </source>
</reference>
<comment type="caution">
    <text evidence="2">The sequence shown here is derived from an EMBL/GenBank/DDBJ whole genome shotgun (WGS) entry which is preliminary data.</text>
</comment>
<keyword evidence="1" id="KW-0732">Signal</keyword>
<dbReference type="InterPro" id="IPR021114">
    <property type="entry name" value="Porin_PorB/PorC"/>
</dbReference>
<dbReference type="EMBL" id="JBHSQE010000003">
    <property type="protein sequence ID" value="MFC6146236.1"/>
    <property type="molecule type" value="Genomic_DNA"/>
</dbReference>
<evidence type="ECO:0008006" key="4">
    <source>
        <dbReference type="Google" id="ProtNLM"/>
    </source>
</evidence>
<evidence type="ECO:0000313" key="3">
    <source>
        <dbReference type="Proteomes" id="UP001596244"/>
    </source>
</evidence>
<protein>
    <recommendedName>
        <fullName evidence="4">Secreted protein</fullName>
    </recommendedName>
</protein>
<dbReference type="Proteomes" id="UP001596244">
    <property type="component" value="Unassembled WGS sequence"/>
</dbReference>
<sequence length="136" mass="14048">MLRRTLATVAAAGIALVGLAPAAHAQLGDIAGIVSQGIATADCRVVDPVLKGAFRIDGNTTRSGLAKQIRDGAKGFTITDPTTYLVSARFADQIADKAVACGTVKADPEIFPGSSLPNADNIQGMLQDLSSTLQRR</sequence>
<name>A0ABW1QCD9_9CORY</name>
<evidence type="ECO:0000313" key="2">
    <source>
        <dbReference type="EMBL" id="MFC6146236.1"/>
    </source>
</evidence>
<keyword evidence="3" id="KW-1185">Reference proteome</keyword>
<accession>A0ABW1QCD9</accession>
<proteinExistence type="predicted"/>
<feature type="chain" id="PRO_5046950660" description="Secreted protein" evidence="1">
    <location>
        <begin position="26"/>
        <end position="136"/>
    </location>
</feature>
<dbReference type="RefSeq" id="WP_377000626.1">
    <property type="nucleotide sequence ID" value="NZ_JBHSQE010000003.1"/>
</dbReference>
<feature type="signal peptide" evidence="1">
    <location>
        <begin position="1"/>
        <end position="25"/>
    </location>
</feature>
<gene>
    <name evidence="2" type="ORF">ACFPUZ_05385</name>
</gene>